<evidence type="ECO:0000256" key="8">
    <source>
        <dbReference type="SAM" id="MobiDB-lite"/>
    </source>
</evidence>
<keyword evidence="7" id="KW-0863">Zinc-finger</keyword>
<comment type="subcellular location">
    <subcellularLocation>
        <location evidence="1">Apical cell membrane</location>
        <topology evidence="1">Multi-pass membrane protein</topology>
    </subcellularLocation>
</comment>
<dbReference type="GO" id="GO:0008270">
    <property type="term" value="F:zinc ion binding"/>
    <property type="evidence" value="ECO:0007669"/>
    <property type="project" value="UniProtKB-KW"/>
</dbReference>
<feature type="region of interest" description="Disordered" evidence="8">
    <location>
        <begin position="1"/>
        <end position="43"/>
    </location>
</feature>
<dbReference type="PROSITE" id="PS50157">
    <property type="entry name" value="ZINC_FINGER_C2H2_2"/>
    <property type="match status" value="1"/>
</dbReference>
<keyword evidence="4 9" id="KW-0812">Transmembrane</keyword>
<comment type="similarity">
    <text evidence="2">Belongs to the SLC34A transporter family.</text>
</comment>
<evidence type="ECO:0000256" key="6">
    <source>
        <dbReference type="ARBA" id="ARBA00023136"/>
    </source>
</evidence>
<keyword evidence="3" id="KW-1003">Cell membrane</keyword>
<dbReference type="GO" id="GO:0016324">
    <property type="term" value="C:apical plasma membrane"/>
    <property type="evidence" value="ECO:0007669"/>
    <property type="project" value="UniProtKB-SubCell"/>
</dbReference>
<dbReference type="PROSITE" id="PS00028">
    <property type="entry name" value="ZINC_FINGER_C2H2_1"/>
    <property type="match status" value="1"/>
</dbReference>
<keyword evidence="5 9" id="KW-1133">Transmembrane helix</keyword>
<dbReference type="SMART" id="SM00355">
    <property type="entry name" value="ZnF_C2H2"/>
    <property type="match status" value="1"/>
</dbReference>
<feature type="transmembrane region" description="Helical" evidence="9">
    <location>
        <begin position="102"/>
        <end position="122"/>
    </location>
</feature>
<evidence type="ECO:0000256" key="9">
    <source>
        <dbReference type="SAM" id="Phobius"/>
    </source>
</evidence>
<evidence type="ECO:0000259" key="10">
    <source>
        <dbReference type="PROSITE" id="PS50157"/>
    </source>
</evidence>
<reference evidence="11" key="1">
    <citation type="journal article" date="2008" name="Nature">
        <title>The amphioxus genome and the evolution of the chordate karyotype.</title>
        <authorList>
            <consortium name="US DOE Joint Genome Institute (JGI-PGF)"/>
            <person name="Putnam N.H."/>
            <person name="Butts T."/>
            <person name="Ferrier D.E.K."/>
            <person name="Furlong R.F."/>
            <person name="Hellsten U."/>
            <person name="Kawashima T."/>
            <person name="Robinson-Rechavi M."/>
            <person name="Shoguchi E."/>
            <person name="Terry A."/>
            <person name="Yu J.-K."/>
            <person name="Benito-Gutierrez E.L."/>
            <person name="Dubchak I."/>
            <person name="Garcia-Fernandez J."/>
            <person name="Gibson-Brown J.J."/>
            <person name="Grigoriev I.V."/>
            <person name="Horton A.C."/>
            <person name="de Jong P.J."/>
            <person name="Jurka J."/>
            <person name="Kapitonov V.V."/>
            <person name="Kohara Y."/>
            <person name="Kuroki Y."/>
            <person name="Lindquist E."/>
            <person name="Lucas S."/>
            <person name="Osoegawa K."/>
            <person name="Pennacchio L.A."/>
            <person name="Salamov A.A."/>
            <person name="Satou Y."/>
            <person name="Sauka-Spengler T."/>
            <person name="Schmutz J."/>
            <person name="Shin-I T."/>
            <person name="Toyoda A."/>
            <person name="Bronner-Fraser M."/>
            <person name="Fujiyama A."/>
            <person name="Holland L.Z."/>
            <person name="Holland P.W.H."/>
            <person name="Satoh N."/>
            <person name="Rokhsar D.S."/>
        </authorList>
    </citation>
    <scope>NUCLEOTIDE SEQUENCE [LARGE SCALE GENOMIC DNA]</scope>
    <source>
        <strain evidence="11">S238N-H82</strain>
        <tissue evidence="11">Testes</tissue>
    </source>
</reference>
<evidence type="ECO:0000256" key="5">
    <source>
        <dbReference type="ARBA" id="ARBA00022989"/>
    </source>
</evidence>
<proteinExistence type="inferred from homology"/>
<gene>
    <name evidence="11" type="ORF">BRAFLDRAFT_119000</name>
</gene>
<dbReference type="eggNOG" id="ENOG502QQ3I">
    <property type="taxonomic scope" value="Eukaryota"/>
</dbReference>
<name>C3Z7M7_BRAFL</name>
<dbReference type="GO" id="GO:0005436">
    <property type="term" value="F:sodium:phosphate symporter activity"/>
    <property type="evidence" value="ECO:0007669"/>
    <property type="project" value="InterPro"/>
</dbReference>
<evidence type="ECO:0000256" key="4">
    <source>
        <dbReference type="ARBA" id="ARBA00022692"/>
    </source>
</evidence>
<feature type="domain" description="C2H2-type" evidence="10">
    <location>
        <begin position="278"/>
        <end position="306"/>
    </location>
</feature>
<dbReference type="GO" id="GO:0044341">
    <property type="term" value="P:sodium-dependent phosphate transport"/>
    <property type="evidence" value="ECO:0007669"/>
    <property type="project" value="InterPro"/>
</dbReference>
<dbReference type="PANTHER" id="PTHR10010">
    <property type="entry name" value="SOLUTE CARRIER FAMILY 34 SODIUM PHOSPHATE , MEMBER 2-RELATED"/>
    <property type="match status" value="1"/>
</dbReference>
<feature type="compositionally biased region" description="Low complexity" evidence="8">
    <location>
        <begin position="1"/>
        <end position="23"/>
    </location>
</feature>
<feature type="region of interest" description="Disordered" evidence="8">
    <location>
        <begin position="313"/>
        <end position="362"/>
    </location>
</feature>
<feature type="compositionally biased region" description="Acidic residues" evidence="8">
    <location>
        <begin position="346"/>
        <end position="362"/>
    </location>
</feature>
<keyword evidence="7" id="KW-0862">Zinc</keyword>
<sequence>MASPTSSAGTSAATTPSGSPSSTRRLIKPDTPPPPYSEKSKFEGNRLLPVPEGTITLQVDNDYPITKAPIDDPWALPELQDTDVKWADLDTFGKVKRVVVNVIKISLLVLTMYLFICSLDFLSSAFRLLGGKAAGQAFSDSVLLQNPIAGLMIGVLATVLVQSSSTSTSIAVTMVASGQGVSHYPLRFAMADGADDLETGSLFMEVSADEEPAEGRERKAKAIELGIKSEHRGRPLGSYKSNPKHDRKPRIVRDKGVLKRCQNWPCTVKEVAEIGLVFACNMCDRQYTSPGGFRYHVKTVHKIEELDNIQVRGPRRPKVNTTQMFNKARRGRKAPSNSQVLGQQEDLAEENEQDEPEDLTMA</sequence>
<accession>C3Z7M7</accession>
<evidence type="ECO:0000313" key="11">
    <source>
        <dbReference type="EMBL" id="EEN51382.1"/>
    </source>
</evidence>
<dbReference type="Pfam" id="PF02690">
    <property type="entry name" value="Na_Pi_cotrans"/>
    <property type="match status" value="1"/>
</dbReference>
<organism>
    <name type="scientific">Branchiostoma floridae</name>
    <name type="common">Florida lancelet</name>
    <name type="synonym">Amphioxus</name>
    <dbReference type="NCBI Taxonomy" id="7739"/>
    <lineage>
        <taxon>Eukaryota</taxon>
        <taxon>Metazoa</taxon>
        <taxon>Chordata</taxon>
        <taxon>Cephalochordata</taxon>
        <taxon>Leptocardii</taxon>
        <taxon>Amphioxiformes</taxon>
        <taxon>Branchiostomatidae</taxon>
        <taxon>Branchiostoma</taxon>
    </lineage>
</organism>
<protein>
    <recommendedName>
        <fullName evidence="10">C2H2-type domain-containing protein</fullName>
    </recommendedName>
</protein>
<dbReference type="InterPro" id="IPR003841">
    <property type="entry name" value="Na/Pi_transpt"/>
</dbReference>
<dbReference type="SUPFAM" id="SSF57667">
    <property type="entry name" value="beta-beta-alpha zinc fingers"/>
    <property type="match status" value="1"/>
</dbReference>
<dbReference type="AlphaFoldDB" id="C3Z7M7"/>
<dbReference type="InterPro" id="IPR013087">
    <property type="entry name" value="Znf_C2H2_type"/>
</dbReference>
<dbReference type="InParanoid" id="C3Z7M7"/>
<evidence type="ECO:0000256" key="2">
    <source>
        <dbReference type="ARBA" id="ARBA00005808"/>
    </source>
</evidence>
<dbReference type="PANTHER" id="PTHR10010:SF46">
    <property type="entry name" value="SODIUM-DEPENDENT PHOSPHATE TRANSPORT PROTEIN 2B"/>
    <property type="match status" value="1"/>
</dbReference>
<keyword evidence="6 9" id="KW-0472">Membrane</keyword>
<evidence type="ECO:0000256" key="3">
    <source>
        <dbReference type="ARBA" id="ARBA00022475"/>
    </source>
</evidence>
<evidence type="ECO:0000256" key="7">
    <source>
        <dbReference type="PROSITE-ProRule" id="PRU00042"/>
    </source>
</evidence>
<dbReference type="EMBL" id="GG666591">
    <property type="protein sequence ID" value="EEN51382.1"/>
    <property type="molecule type" value="Genomic_DNA"/>
</dbReference>
<evidence type="ECO:0000256" key="1">
    <source>
        <dbReference type="ARBA" id="ARBA00004424"/>
    </source>
</evidence>
<keyword evidence="7" id="KW-0479">Metal-binding</keyword>
<dbReference type="InterPro" id="IPR036236">
    <property type="entry name" value="Znf_C2H2_sf"/>
</dbReference>
<feature type="transmembrane region" description="Helical" evidence="9">
    <location>
        <begin position="142"/>
        <end position="161"/>
    </location>
</feature>